<keyword evidence="1" id="KW-0472">Membrane</keyword>
<protein>
    <submittedName>
        <fullName evidence="2">Uncharacterized protein</fullName>
    </submittedName>
</protein>
<evidence type="ECO:0000256" key="1">
    <source>
        <dbReference type="SAM" id="Phobius"/>
    </source>
</evidence>
<comment type="caution">
    <text evidence="2">The sequence shown here is derived from an EMBL/GenBank/DDBJ whole genome shotgun (WGS) entry which is preliminary data.</text>
</comment>
<feature type="transmembrane region" description="Helical" evidence="1">
    <location>
        <begin position="25"/>
        <end position="43"/>
    </location>
</feature>
<name>A0A4Q7KFD6_9PSEU</name>
<keyword evidence="3" id="KW-1185">Reference proteome</keyword>
<keyword evidence="1" id="KW-0812">Transmembrane</keyword>
<proteinExistence type="predicted"/>
<evidence type="ECO:0000313" key="2">
    <source>
        <dbReference type="EMBL" id="RZS32831.1"/>
    </source>
</evidence>
<keyword evidence="1" id="KW-1133">Transmembrane helix</keyword>
<dbReference type="AlphaFoldDB" id="A0A4Q7KFD6"/>
<sequence>MPAGPVCWAVGGVAAFTLPFGVPALNAVLVSLLSYLVLSWLGLARGVGSRTVGAVSRG</sequence>
<dbReference type="Proteomes" id="UP000294257">
    <property type="component" value="Unassembled WGS sequence"/>
</dbReference>
<reference evidence="2 3" key="1">
    <citation type="submission" date="2019-02" db="EMBL/GenBank/DDBJ databases">
        <title>Genomic Encyclopedia of Type Strains, Phase IV (KMG-IV): sequencing the most valuable type-strain genomes for metagenomic binning, comparative biology and taxonomic classification.</title>
        <authorList>
            <person name="Goeker M."/>
        </authorList>
    </citation>
    <scope>NUCLEOTIDE SEQUENCE [LARGE SCALE GENOMIC DNA]</scope>
    <source>
        <strain evidence="2 3">DSM 101727</strain>
    </source>
</reference>
<dbReference type="EMBL" id="SGWQ01000011">
    <property type="protein sequence ID" value="RZS32831.1"/>
    <property type="molecule type" value="Genomic_DNA"/>
</dbReference>
<organism evidence="2 3">
    <name type="scientific">Herbihabitans rhizosphaerae</name>
    <dbReference type="NCBI Taxonomy" id="1872711"/>
    <lineage>
        <taxon>Bacteria</taxon>
        <taxon>Bacillati</taxon>
        <taxon>Actinomycetota</taxon>
        <taxon>Actinomycetes</taxon>
        <taxon>Pseudonocardiales</taxon>
        <taxon>Pseudonocardiaceae</taxon>
        <taxon>Herbihabitans</taxon>
    </lineage>
</organism>
<accession>A0A4Q7KFD6</accession>
<gene>
    <name evidence="2" type="ORF">EV193_111216</name>
</gene>
<evidence type="ECO:0000313" key="3">
    <source>
        <dbReference type="Proteomes" id="UP000294257"/>
    </source>
</evidence>